<dbReference type="AlphaFoldDB" id="Q5P5H2"/>
<evidence type="ECO:0000256" key="5">
    <source>
        <dbReference type="ARBA" id="ARBA00022989"/>
    </source>
</evidence>
<evidence type="ECO:0000256" key="2">
    <source>
        <dbReference type="ARBA" id="ARBA00022448"/>
    </source>
</evidence>
<protein>
    <submittedName>
        <fullName evidence="10">Uncharacterized protein</fullName>
    </submittedName>
</protein>
<evidence type="ECO:0000313" key="11">
    <source>
        <dbReference type="Proteomes" id="UP000006552"/>
    </source>
</evidence>
<keyword evidence="3" id="KW-1003">Cell membrane</keyword>
<reference evidence="10 11" key="1">
    <citation type="journal article" date="2005" name="Arch. Microbiol.">
        <title>The genome sequence of an anaerobic aromatic-degrading denitrifying bacterium, strain EbN1.</title>
        <authorList>
            <person name="Rabus R."/>
            <person name="Kube M."/>
            <person name="Heider J."/>
            <person name="Beck A."/>
            <person name="Heitmann K."/>
            <person name="Widdel F."/>
            <person name="Reinhardt R."/>
        </authorList>
    </citation>
    <scope>NUCLEOTIDE SEQUENCE [LARGE SCALE GENOMIC DNA]</scope>
    <source>
        <strain evidence="10 11">EbN1</strain>
    </source>
</reference>
<dbReference type="SUPFAM" id="SSF103481">
    <property type="entry name" value="Multidrug resistance efflux transporter EmrE"/>
    <property type="match status" value="1"/>
</dbReference>
<comment type="subcellular location">
    <subcellularLocation>
        <location evidence="1 8">Cell membrane</location>
        <topology evidence="1 8">Multi-pass membrane protein</topology>
    </subcellularLocation>
</comment>
<dbReference type="Pfam" id="PF00893">
    <property type="entry name" value="Multi_Drug_Res"/>
    <property type="match status" value="1"/>
</dbReference>
<dbReference type="PANTHER" id="PTHR30561:SF1">
    <property type="entry name" value="MULTIDRUG TRANSPORTER EMRE"/>
    <property type="match status" value="1"/>
</dbReference>
<organism evidence="10 11">
    <name type="scientific">Aromatoleum aromaticum (strain DSM 19018 / LMG 30748 / EbN1)</name>
    <name type="common">Azoarcus sp. (strain EbN1)</name>
    <dbReference type="NCBI Taxonomy" id="76114"/>
    <lineage>
        <taxon>Bacteria</taxon>
        <taxon>Pseudomonadati</taxon>
        <taxon>Pseudomonadota</taxon>
        <taxon>Betaproteobacteria</taxon>
        <taxon>Rhodocyclales</taxon>
        <taxon>Rhodocyclaceae</taxon>
        <taxon>Aromatoleum</taxon>
    </lineage>
</organism>
<dbReference type="Gene3D" id="1.10.3730.20">
    <property type="match status" value="1"/>
</dbReference>
<dbReference type="STRING" id="76114.c1A283"/>
<dbReference type="GO" id="GO:0022857">
    <property type="term" value="F:transmembrane transporter activity"/>
    <property type="evidence" value="ECO:0007669"/>
    <property type="project" value="InterPro"/>
</dbReference>
<sequence>MPLRQSRNGTDTKAAFMHWLYLYAAILFELSGTSCMKLSEGFQKPLPSIGIFIFYISSVLCLTLAVKVVDISIAYAIWSGVGIAVIATIGILFFGEPFTLRRFLFLTLIVVGVVGLNLSSGR</sequence>
<dbReference type="Proteomes" id="UP000006552">
    <property type="component" value="Chromosome"/>
</dbReference>
<dbReference type="InterPro" id="IPR037185">
    <property type="entry name" value="EmrE-like"/>
</dbReference>
<dbReference type="HOGENOM" id="CLU_133067_0_1_4"/>
<dbReference type="PANTHER" id="PTHR30561">
    <property type="entry name" value="SMR FAMILY PROTON-DEPENDENT DRUG EFFLUX TRANSPORTER SUGE"/>
    <property type="match status" value="1"/>
</dbReference>
<dbReference type="GO" id="GO:1990961">
    <property type="term" value="P:xenobiotic detoxification by transmembrane export across the plasma membrane"/>
    <property type="evidence" value="ECO:0007669"/>
    <property type="project" value="UniProtKB-ARBA"/>
</dbReference>
<gene>
    <name evidence="10" type="ORF">c1A283</name>
</gene>
<dbReference type="InterPro" id="IPR000390">
    <property type="entry name" value="Small_drug/metabolite_transptr"/>
</dbReference>
<evidence type="ECO:0000256" key="4">
    <source>
        <dbReference type="ARBA" id="ARBA00022692"/>
    </source>
</evidence>
<feature type="transmembrane region" description="Helical" evidence="9">
    <location>
        <begin position="73"/>
        <end position="94"/>
    </location>
</feature>
<keyword evidence="11" id="KW-1185">Reference proteome</keyword>
<keyword evidence="6 9" id="KW-0472">Membrane</keyword>
<keyword evidence="2" id="KW-0813">Transport</keyword>
<keyword evidence="4 8" id="KW-0812">Transmembrane</keyword>
<dbReference type="InterPro" id="IPR045324">
    <property type="entry name" value="Small_multidrug_res"/>
</dbReference>
<evidence type="ECO:0000313" key="10">
    <source>
        <dbReference type="EMBL" id="CAI07440.1"/>
    </source>
</evidence>
<evidence type="ECO:0000256" key="8">
    <source>
        <dbReference type="RuleBase" id="RU003942"/>
    </source>
</evidence>
<evidence type="ECO:0000256" key="3">
    <source>
        <dbReference type="ARBA" id="ARBA00022475"/>
    </source>
</evidence>
<evidence type="ECO:0000256" key="1">
    <source>
        <dbReference type="ARBA" id="ARBA00004651"/>
    </source>
</evidence>
<dbReference type="KEGG" id="eba:c1A283"/>
<keyword evidence="5 9" id="KW-1133">Transmembrane helix</keyword>
<name>Q5P5H2_AROAE</name>
<dbReference type="EMBL" id="CR555306">
    <property type="protein sequence ID" value="CAI07440.1"/>
    <property type="molecule type" value="Genomic_DNA"/>
</dbReference>
<feature type="transmembrane region" description="Helical" evidence="9">
    <location>
        <begin position="100"/>
        <end position="118"/>
    </location>
</feature>
<dbReference type="FunFam" id="1.10.3730.20:FF:000001">
    <property type="entry name" value="Quaternary ammonium compound resistance transporter SugE"/>
    <property type="match status" value="1"/>
</dbReference>
<dbReference type="eggNOG" id="COG2076">
    <property type="taxonomic scope" value="Bacteria"/>
</dbReference>
<proteinExistence type="inferred from homology"/>
<comment type="similarity">
    <text evidence="7 8">Belongs to the drug/metabolite transporter (DMT) superfamily. Small multidrug resistance (SMR) (TC 2.A.7.1) family.</text>
</comment>
<evidence type="ECO:0000256" key="7">
    <source>
        <dbReference type="ARBA" id="ARBA00038032"/>
    </source>
</evidence>
<evidence type="ECO:0000256" key="9">
    <source>
        <dbReference type="SAM" id="Phobius"/>
    </source>
</evidence>
<dbReference type="GO" id="GO:0005886">
    <property type="term" value="C:plasma membrane"/>
    <property type="evidence" value="ECO:0007669"/>
    <property type="project" value="UniProtKB-SubCell"/>
</dbReference>
<feature type="transmembrane region" description="Helical" evidence="9">
    <location>
        <begin position="20"/>
        <end position="39"/>
    </location>
</feature>
<evidence type="ECO:0000256" key="6">
    <source>
        <dbReference type="ARBA" id="ARBA00023136"/>
    </source>
</evidence>
<feature type="transmembrane region" description="Helical" evidence="9">
    <location>
        <begin position="45"/>
        <end position="66"/>
    </location>
</feature>
<accession>Q5P5H2</accession>